<dbReference type="RefSeq" id="WP_379287751.1">
    <property type="nucleotide sequence ID" value="NZ_JBHTIU010000028.1"/>
</dbReference>
<dbReference type="PANTHER" id="PTHR33498:SF1">
    <property type="entry name" value="TRANSPOSASE FOR INSERTION SEQUENCE ELEMENT IS1557"/>
    <property type="match status" value="1"/>
</dbReference>
<evidence type="ECO:0000259" key="2">
    <source>
        <dbReference type="Pfam" id="PF13542"/>
    </source>
</evidence>
<name>A0ABW3DBI5_9BACL</name>
<evidence type="ECO:0000259" key="1">
    <source>
        <dbReference type="Pfam" id="PF01610"/>
    </source>
</evidence>
<dbReference type="PANTHER" id="PTHR33498">
    <property type="entry name" value="TRANSPOSASE FOR INSERTION SEQUENCE ELEMENT IS1557"/>
    <property type="match status" value="1"/>
</dbReference>
<dbReference type="InterPro" id="IPR032877">
    <property type="entry name" value="Transposase_HTH"/>
</dbReference>
<sequence length="288" mass="33460">MQFEAWAMRLMAEMPVNAAARELREHDTRMWRIFHHYVGKAMDELDLTRVKQIAIDETSSRRGHRYITLFVDAEAKTVLFATEGKGMDTLERFKEHLSAKGASAGQIEDVCCDMSPAYIRGIQDYFPQAEITFDKFHVMKLVNEAVDDVRIQEQKQAPELKHTKYIWLKNESNLKSGQKETLARLKDSNLQTGRAYRLKLAMQEFWTTPHIFADVYLREWMVWALRSQLTPMVELAKTIKKHEEGINGLVQAAKRRARGYRNVENLIAMVYMTANKLRMPVLGARRAH</sequence>
<evidence type="ECO:0000313" key="4">
    <source>
        <dbReference type="Proteomes" id="UP001597120"/>
    </source>
</evidence>
<accession>A0ABW3DBI5</accession>
<reference evidence="4" key="1">
    <citation type="journal article" date="2019" name="Int. J. Syst. Evol. Microbiol.">
        <title>The Global Catalogue of Microorganisms (GCM) 10K type strain sequencing project: providing services to taxonomists for standard genome sequencing and annotation.</title>
        <authorList>
            <consortium name="The Broad Institute Genomics Platform"/>
            <consortium name="The Broad Institute Genome Sequencing Center for Infectious Disease"/>
            <person name="Wu L."/>
            <person name="Ma J."/>
        </authorList>
    </citation>
    <scope>NUCLEOTIDE SEQUENCE [LARGE SCALE GENOMIC DNA]</scope>
    <source>
        <strain evidence="4">CCUG 57263</strain>
    </source>
</reference>
<proteinExistence type="predicted"/>
<dbReference type="Pfam" id="PF13542">
    <property type="entry name" value="HTH_Tnp_ISL3"/>
    <property type="match status" value="1"/>
</dbReference>
<evidence type="ECO:0000313" key="3">
    <source>
        <dbReference type="EMBL" id="MFD0869405.1"/>
    </source>
</evidence>
<dbReference type="EMBL" id="JBHTIU010000028">
    <property type="protein sequence ID" value="MFD0869405.1"/>
    <property type="molecule type" value="Genomic_DNA"/>
</dbReference>
<dbReference type="Pfam" id="PF01610">
    <property type="entry name" value="DDE_Tnp_ISL3"/>
    <property type="match status" value="1"/>
</dbReference>
<dbReference type="InterPro" id="IPR047951">
    <property type="entry name" value="Transpos_ISL3"/>
</dbReference>
<comment type="caution">
    <text evidence="3">The sequence shown here is derived from an EMBL/GenBank/DDBJ whole genome shotgun (WGS) entry which is preliminary data.</text>
</comment>
<dbReference type="NCBIfam" id="NF033550">
    <property type="entry name" value="transpos_ISL3"/>
    <property type="match status" value="1"/>
</dbReference>
<dbReference type="Proteomes" id="UP001597120">
    <property type="component" value="Unassembled WGS sequence"/>
</dbReference>
<organism evidence="3 4">
    <name type="scientific">Paenibacillus residui</name>
    <dbReference type="NCBI Taxonomy" id="629724"/>
    <lineage>
        <taxon>Bacteria</taxon>
        <taxon>Bacillati</taxon>
        <taxon>Bacillota</taxon>
        <taxon>Bacilli</taxon>
        <taxon>Bacillales</taxon>
        <taxon>Paenibacillaceae</taxon>
        <taxon>Paenibacillus</taxon>
    </lineage>
</organism>
<feature type="domain" description="Transposase IS204/IS1001/IS1096/IS1165 DDE" evidence="1">
    <location>
        <begin position="53"/>
        <end position="246"/>
    </location>
</feature>
<gene>
    <name evidence="3" type="ORF">ACFQ03_09600</name>
</gene>
<keyword evidence="4" id="KW-1185">Reference proteome</keyword>
<dbReference type="InterPro" id="IPR002560">
    <property type="entry name" value="Transposase_DDE"/>
</dbReference>
<protein>
    <submittedName>
        <fullName evidence="3">ISL3 family transposase</fullName>
    </submittedName>
</protein>
<feature type="domain" description="Transposase IS204/IS1001/IS1096/IS1165 helix-turn-helix" evidence="2">
    <location>
        <begin position="3"/>
        <end position="38"/>
    </location>
</feature>